<reference evidence="2" key="1">
    <citation type="submission" date="2013-03" db="EMBL/GenBank/DDBJ databases">
        <title>Genome sequence of Chthonomonas calidirosea, the first sequenced genome from the Armatimonadetes phylum (formally candidate division OP10).</title>
        <authorList>
            <person name="Lee K.C.Y."/>
            <person name="Morgan X.C."/>
            <person name="Dunfield P.F."/>
            <person name="Tamas I."/>
            <person name="Houghton K.M."/>
            <person name="Vyssotski M."/>
            <person name="Ryan J.L.J."/>
            <person name="Lagutin K."/>
            <person name="McDonald I.R."/>
            <person name="Stott M.B."/>
        </authorList>
    </citation>
    <scope>NUCLEOTIDE SEQUENCE [LARGE SCALE GENOMIC DNA]</scope>
    <source>
        <strain evidence="2">DSM 23976 / ICMP 18418 / T49</strain>
    </source>
</reference>
<evidence type="ECO:0000313" key="1">
    <source>
        <dbReference type="EMBL" id="CCW35594.1"/>
    </source>
</evidence>
<dbReference type="EMBL" id="HF951689">
    <property type="protein sequence ID" value="CCW35594.1"/>
    <property type="molecule type" value="Genomic_DNA"/>
</dbReference>
<dbReference type="InParanoid" id="S0EYQ2"/>
<dbReference type="AlphaFoldDB" id="S0EYQ2"/>
<dbReference type="KEGG" id="ccz:CCALI_01781"/>
<name>S0EYQ2_CHTCT</name>
<proteinExistence type="predicted"/>
<dbReference type="Proteomes" id="UP000014227">
    <property type="component" value="Chromosome I"/>
</dbReference>
<organism evidence="1 2">
    <name type="scientific">Chthonomonas calidirosea (strain DSM 23976 / ICMP 18418 / T49)</name>
    <dbReference type="NCBI Taxonomy" id="1303518"/>
    <lineage>
        <taxon>Bacteria</taxon>
        <taxon>Bacillati</taxon>
        <taxon>Armatimonadota</taxon>
        <taxon>Chthonomonadia</taxon>
        <taxon>Chthonomonadales</taxon>
        <taxon>Chthonomonadaceae</taxon>
        <taxon>Chthonomonas</taxon>
    </lineage>
</organism>
<sequence length="75" mass="8535">MSLLHFLLPCSCVVPSTWSNTACHSLPRRHTNQKMCIAEGIQRIPVPAVTAQFWYGSDNFVEEWQLLLTVTPLYS</sequence>
<gene>
    <name evidence="1" type="ORF">CCALI_01781</name>
</gene>
<evidence type="ECO:0000313" key="2">
    <source>
        <dbReference type="Proteomes" id="UP000014227"/>
    </source>
</evidence>
<dbReference type="HOGENOM" id="CLU_2664461_0_0_0"/>
<dbReference type="STRING" id="454171.CP488_02311"/>
<protein>
    <submittedName>
        <fullName evidence="1">Uncharacterized protein</fullName>
    </submittedName>
</protein>
<dbReference type="PATRIC" id="fig|1303518.3.peg.1842"/>
<keyword evidence="2" id="KW-1185">Reference proteome</keyword>
<accession>S0EYQ2</accession>